<reference evidence="2" key="1">
    <citation type="journal article" date="2023" name="Mol. Phylogenet. Evol.">
        <title>Genome-scale phylogeny and comparative genomics of the fungal order Sordariales.</title>
        <authorList>
            <person name="Hensen N."/>
            <person name="Bonometti L."/>
            <person name="Westerberg I."/>
            <person name="Brannstrom I.O."/>
            <person name="Guillou S."/>
            <person name="Cros-Aarteil S."/>
            <person name="Calhoun S."/>
            <person name="Haridas S."/>
            <person name="Kuo A."/>
            <person name="Mondo S."/>
            <person name="Pangilinan J."/>
            <person name="Riley R."/>
            <person name="LaButti K."/>
            <person name="Andreopoulos B."/>
            <person name="Lipzen A."/>
            <person name="Chen C."/>
            <person name="Yan M."/>
            <person name="Daum C."/>
            <person name="Ng V."/>
            <person name="Clum A."/>
            <person name="Steindorff A."/>
            <person name="Ohm R.A."/>
            <person name="Martin F."/>
            <person name="Silar P."/>
            <person name="Natvig D.O."/>
            <person name="Lalanne C."/>
            <person name="Gautier V."/>
            <person name="Ament-Velasquez S.L."/>
            <person name="Kruys A."/>
            <person name="Hutchinson M.I."/>
            <person name="Powell A.J."/>
            <person name="Barry K."/>
            <person name="Miller A.N."/>
            <person name="Grigoriev I.V."/>
            <person name="Debuchy R."/>
            <person name="Gladieux P."/>
            <person name="Hiltunen Thoren M."/>
            <person name="Johannesson H."/>
        </authorList>
    </citation>
    <scope>NUCLEOTIDE SEQUENCE</scope>
    <source>
        <strain evidence="2">PSN309</strain>
    </source>
</reference>
<keyword evidence="3" id="KW-1185">Reference proteome</keyword>
<dbReference type="Proteomes" id="UP001302126">
    <property type="component" value="Unassembled WGS sequence"/>
</dbReference>
<keyword evidence="1" id="KW-0472">Membrane</keyword>
<feature type="transmembrane region" description="Helical" evidence="1">
    <location>
        <begin position="77"/>
        <end position="101"/>
    </location>
</feature>
<proteinExistence type="predicted"/>
<evidence type="ECO:0000313" key="2">
    <source>
        <dbReference type="EMBL" id="KAK4186253.1"/>
    </source>
</evidence>
<evidence type="ECO:0000256" key="1">
    <source>
        <dbReference type="SAM" id="Phobius"/>
    </source>
</evidence>
<organism evidence="2 3">
    <name type="scientific">Podospora australis</name>
    <dbReference type="NCBI Taxonomy" id="1536484"/>
    <lineage>
        <taxon>Eukaryota</taxon>
        <taxon>Fungi</taxon>
        <taxon>Dikarya</taxon>
        <taxon>Ascomycota</taxon>
        <taxon>Pezizomycotina</taxon>
        <taxon>Sordariomycetes</taxon>
        <taxon>Sordariomycetidae</taxon>
        <taxon>Sordariales</taxon>
        <taxon>Podosporaceae</taxon>
        <taxon>Podospora</taxon>
    </lineage>
</organism>
<gene>
    <name evidence="2" type="ORF">QBC35DRAFT_275139</name>
</gene>
<name>A0AAN6WR95_9PEZI</name>
<protein>
    <submittedName>
        <fullName evidence="2">Uncharacterized protein</fullName>
    </submittedName>
</protein>
<comment type="caution">
    <text evidence="2">The sequence shown here is derived from an EMBL/GenBank/DDBJ whole genome shotgun (WGS) entry which is preliminary data.</text>
</comment>
<dbReference type="AlphaFoldDB" id="A0AAN6WR95"/>
<keyword evidence="1" id="KW-0812">Transmembrane</keyword>
<accession>A0AAN6WR95</accession>
<evidence type="ECO:0000313" key="3">
    <source>
        <dbReference type="Proteomes" id="UP001302126"/>
    </source>
</evidence>
<dbReference type="EMBL" id="MU864428">
    <property type="protein sequence ID" value="KAK4186253.1"/>
    <property type="molecule type" value="Genomic_DNA"/>
</dbReference>
<keyword evidence="1" id="KW-1133">Transmembrane helix</keyword>
<reference evidence="2" key="2">
    <citation type="submission" date="2023-05" db="EMBL/GenBank/DDBJ databases">
        <authorList>
            <consortium name="Lawrence Berkeley National Laboratory"/>
            <person name="Steindorff A."/>
            <person name="Hensen N."/>
            <person name="Bonometti L."/>
            <person name="Westerberg I."/>
            <person name="Brannstrom I.O."/>
            <person name="Guillou S."/>
            <person name="Cros-Aarteil S."/>
            <person name="Calhoun S."/>
            <person name="Haridas S."/>
            <person name="Kuo A."/>
            <person name="Mondo S."/>
            <person name="Pangilinan J."/>
            <person name="Riley R."/>
            <person name="Labutti K."/>
            <person name="Andreopoulos B."/>
            <person name="Lipzen A."/>
            <person name="Chen C."/>
            <person name="Yanf M."/>
            <person name="Daum C."/>
            <person name="Ng V."/>
            <person name="Clum A."/>
            <person name="Ohm R."/>
            <person name="Martin F."/>
            <person name="Silar P."/>
            <person name="Natvig D."/>
            <person name="Lalanne C."/>
            <person name="Gautier V."/>
            <person name="Ament-Velasquez S.L."/>
            <person name="Kruys A."/>
            <person name="Hutchinson M.I."/>
            <person name="Powell A.J."/>
            <person name="Barry K."/>
            <person name="Miller A.N."/>
            <person name="Grigoriev I.V."/>
            <person name="Debuchy R."/>
            <person name="Gladieux P."/>
            <person name="Thoren M.H."/>
            <person name="Johannesson H."/>
        </authorList>
    </citation>
    <scope>NUCLEOTIDE SEQUENCE</scope>
    <source>
        <strain evidence="2">PSN309</strain>
    </source>
</reference>
<sequence>MAADVQSKHSCAGCLHLEVGLGNFEAGNFSLQARHSASKTRGTVVGFASSVGILVLTTSLLPLAASSGNPIPPGLGAFPVAAIDVVLVLWTRFLSLCTFVFRGRRLSVWVAGGANLGFLLGRVCSCQPQESAQDRNHGAR</sequence>
<feature type="transmembrane region" description="Helical" evidence="1">
    <location>
        <begin position="44"/>
        <end position="65"/>
    </location>
</feature>